<dbReference type="AlphaFoldDB" id="A0AA96IF34"/>
<name>A0AA96IF34_9BACT</name>
<organism evidence="1">
    <name type="scientific">Arcobacter sp. AZ-2023</name>
    <dbReference type="NCBI Taxonomy" id="3074453"/>
    <lineage>
        <taxon>Bacteria</taxon>
        <taxon>Pseudomonadati</taxon>
        <taxon>Campylobacterota</taxon>
        <taxon>Epsilonproteobacteria</taxon>
        <taxon>Campylobacterales</taxon>
        <taxon>Arcobacteraceae</taxon>
        <taxon>Arcobacter</taxon>
    </lineage>
</organism>
<protein>
    <recommendedName>
        <fullName evidence="2">DUF4156 domain-containing protein</fullName>
    </recommendedName>
</protein>
<evidence type="ECO:0008006" key="2">
    <source>
        <dbReference type="Google" id="ProtNLM"/>
    </source>
</evidence>
<dbReference type="EMBL" id="CP134854">
    <property type="protein sequence ID" value="WNL28846.1"/>
    <property type="molecule type" value="Genomic_DNA"/>
</dbReference>
<accession>A0AA96IF34</accession>
<evidence type="ECO:0000313" key="1">
    <source>
        <dbReference type="EMBL" id="WNL28846.1"/>
    </source>
</evidence>
<sequence length="124" mass="13879">MEKMYKKIVVSSLFAMVVFSGCSYRNDSNISIPNNPEIQTNILITEDSLNDKSCINIEKIDVSVKKLTAFHKDPTKEQANYVLSEKAKQLKANVVRNVKYSSGIGFTTWGYMDAEGDASKCNLD</sequence>
<proteinExistence type="predicted"/>
<gene>
    <name evidence="1" type="ORF">RMQ68_05620</name>
</gene>
<reference evidence="1" key="1">
    <citation type="submission" date="2023-09" db="EMBL/GenBank/DDBJ databases">
        <title>Arcobacter tbilisiensis sp. nov. isolated from chicken meat in Tbilisi, Georgia.</title>
        <authorList>
            <person name="Matthias R."/>
            <person name="Zautner A.E."/>
        </authorList>
    </citation>
    <scope>NUCLEOTIDE SEQUENCE</scope>
    <source>
        <strain evidence="1">LEO 52</strain>
    </source>
</reference>